<dbReference type="InterPro" id="IPR025669">
    <property type="entry name" value="AAA_dom"/>
</dbReference>
<dbReference type="GO" id="GO:0005829">
    <property type="term" value="C:cytosol"/>
    <property type="evidence" value="ECO:0007669"/>
    <property type="project" value="TreeGrafter"/>
</dbReference>
<feature type="domain" description="AAA" evidence="3">
    <location>
        <begin position="32"/>
        <end position="189"/>
    </location>
</feature>
<dbReference type="InterPro" id="IPR033875">
    <property type="entry name" value="FlhG"/>
</dbReference>
<keyword evidence="5" id="KW-1185">Reference proteome</keyword>
<accession>A0A386PK69</accession>
<keyword evidence="1" id="KW-0547">Nucleotide-binding</keyword>
<evidence type="ECO:0000313" key="4">
    <source>
        <dbReference type="EMBL" id="AYE36156.1"/>
    </source>
</evidence>
<dbReference type="GO" id="GO:0005524">
    <property type="term" value="F:ATP binding"/>
    <property type="evidence" value="ECO:0007669"/>
    <property type="project" value="UniProtKB-KW"/>
</dbReference>
<evidence type="ECO:0000313" key="5">
    <source>
        <dbReference type="Proteomes" id="UP000275571"/>
    </source>
</evidence>
<organism evidence="4 5">
    <name type="scientific">Borrelia turcica IST7</name>
    <dbReference type="NCBI Taxonomy" id="1104446"/>
    <lineage>
        <taxon>Bacteria</taxon>
        <taxon>Pseudomonadati</taxon>
        <taxon>Spirochaetota</taxon>
        <taxon>Spirochaetia</taxon>
        <taxon>Spirochaetales</taxon>
        <taxon>Borreliaceae</taxon>
        <taxon>Borrelia</taxon>
    </lineage>
</organism>
<evidence type="ECO:0000259" key="3">
    <source>
        <dbReference type="Pfam" id="PF13614"/>
    </source>
</evidence>
<dbReference type="SUPFAM" id="SSF52540">
    <property type="entry name" value="P-loop containing nucleoside triphosphate hydrolases"/>
    <property type="match status" value="1"/>
</dbReference>
<sequence>MEDQAQSLRDIMRLNNKANFVIDDKIQNSRTRFIAITSGKGGVGKSNIAVGLALKYSSLGKKVLIFDADIGMANINILLGVIPKYSIYHMIMQGRDIKEVITKTEYNIDLLAGASGTTELLDLSDAEMNQFIKELLKVYEYDIVIIDTSAGISRQVISFLFSSDDVVIVTTPEPTSITDAYGIIKVLAHRMENLKNLRLIVNRVANVSEGKVVAKKVIDISSQFLNLNIDYLGYVYEDQNIRNSVFKQRPFILLSPNSKASYCLDSIVATLEEVSLDNKKRRGVIGFISKFFGMER</sequence>
<protein>
    <submittedName>
        <fullName evidence="4">ATP-binding protein</fullName>
    </submittedName>
</protein>
<dbReference type="AlphaFoldDB" id="A0A386PK69"/>
<dbReference type="GO" id="GO:0009898">
    <property type="term" value="C:cytoplasmic side of plasma membrane"/>
    <property type="evidence" value="ECO:0007669"/>
    <property type="project" value="TreeGrafter"/>
</dbReference>
<dbReference type="GO" id="GO:0051782">
    <property type="term" value="P:negative regulation of cell division"/>
    <property type="evidence" value="ECO:0007669"/>
    <property type="project" value="TreeGrafter"/>
</dbReference>
<dbReference type="InterPro" id="IPR025501">
    <property type="entry name" value="MinD_FleN"/>
</dbReference>
<dbReference type="CDD" id="cd02038">
    <property type="entry name" value="FlhG-like"/>
    <property type="match status" value="1"/>
</dbReference>
<evidence type="ECO:0000256" key="2">
    <source>
        <dbReference type="ARBA" id="ARBA00022840"/>
    </source>
</evidence>
<reference evidence="4 5" key="1">
    <citation type="journal article" date="2018" name="Infect. Genet. Evol.">
        <title>Genome-wide analysis of Borrelia turcica and 'Candidatus Borrelia tachyglossi' shows relapsing fever-like genomes with unique genomic links to Lyme disease Borrelia.</title>
        <authorList>
            <person name="Gofton A.W."/>
            <person name="Margos G."/>
            <person name="Fingerle V."/>
            <person name="Hepner S."/>
            <person name="Loh S.M."/>
            <person name="Ryan U."/>
            <person name="Irwin P."/>
            <person name="Oskam C.L."/>
        </authorList>
    </citation>
    <scope>NUCLEOTIDE SEQUENCE [LARGE SCALE GENOMIC DNA]</scope>
    <source>
        <strain evidence="4 5">IST7</strain>
    </source>
</reference>
<dbReference type="PIRSF" id="PIRSF003092">
    <property type="entry name" value="MinD"/>
    <property type="match status" value="1"/>
</dbReference>
<dbReference type="KEGG" id="btur:DB313_01390"/>
<dbReference type="Proteomes" id="UP000275571">
    <property type="component" value="Chromosome"/>
</dbReference>
<dbReference type="PANTHER" id="PTHR43384">
    <property type="entry name" value="SEPTUM SITE-DETERMINING PROTEIN MIND HOMOLOG, CHLOROPLASTIC-RELATED"/>
    <property type="match status" value="1"/>
</dbReference>
<evidence type="ECO:0000256" key="1">
    <source>
        <dbReference type="ARBA" id="ARBA00022741"/>
    </source>
</evidence>
<dbReference type="InterPro" id="IPR050625">
    <property type="entry name" value="ParA/MinD_ATPase"/>
</dbReference>
<dbReference type="Pfam" id="PF13614">
    <property type="entry name" value="AAA_31"/>
    <property type="match status" value="1"/>
</dbReference>
<dbReference type="InterPro" id="IPR027417">
    <property type="entry name" value="P-loop_NTPase"/>
</dbReference>
<name>A0A386PK69_9SPIR</name>
<dbReference type="Gene3D" id="3.40.50.300">
    <property type="entry name" value="P-loop containing nucleotide triphosphate hydrolases"/>
    <property type="match status" value="1"/>
</dbReference>
<dbReference type="OrthoDB" id="9816297at2"/>
<proteinExistence type="predicted"/>
<dbReference type="EMBL" id="CP028884">
    <property type="protein sequence ID" value="AYE36156.1"/>
    <property type="molecule type" value="Genomic_DNA"/>
</dbReference>
<keyword evidence="2 4" id="KW-0067">ATP-binding</keyword>
<dbReference type="PANTHER" id="PTHR43384:SF4">
    <property type="entry name" value="CELLULOSE BIOSYNTHESIS PROTEIN BCSQ-RELATED"/>
    <property type="match status" value="1"/>
</dbReference>
<dbReference type="RefSeq" id="WP_120104076.1">
    <property type="nucleotide sequence ID" value="NZ_CP028884.1"/>
</dbReference>
<gene>
    <name evidence="4" type="ORF">DB313_01390</name>
</gene>
<dbReference type="GO" id="GO:0016887">
    <property type="term" value="F:ATP hydrolysis activity"/>
    <property type="evidence" value="ECO:0007669"/>
    <property type="project" value="TreeGrafter"/>
</dbReference>